<dbReference type="PANTHER" id="PTHR45138:SF9">
    <property type="entry name" value="DIGUANYLATE CYCLASE DGCM-RELATED"/>
    <property type="match status" value="1"/>
</dbReference>
<dbReference type="FunFam" id="3.30.70.270:FF:000001">
    <property type="entry name" value="Diguanylate cyclase domain protein"/>
    <property type="match status" value="1"/>
</dbReference>
<name>A0A6M1RRL2_9HYPH</name>
<keyword evidence="3" id="KW-0472">Membrane</keyword>
<reference evidence="5 6" key="1">
    <citation type="submission" date="2020-02" db="EMBL/GenBank/DDBJ databases">
        <title>Genome sequence of the type strain CCBAU10050 of Rhizobium daejeonense.</title>
        <authorList>
            <person name="Gao J."/>
            <person name="Sun J."/>
        </authorList>
    </citation>
    <scope>NUCLEOTIDE SEQUENCE [LARGE SCALE GENOMIC DNA]</scope>
    <source>
        <strain evidence="5 6">CCBAU10050</strain>
    </source>
</reference>
<dbReference type="SMART" id="SM00267">
    <property type="entry name" value="GGDEF"/>
    <property type="match status" value="1"/>
</dbReference>
<dbReference type="AlphaFoldDB" id="A0A6M1RRL2"/>
<proteinExistence type="predicted"/>
<dbReference type="EMBL" id="JAAKZH010000003">
    <property type="protein sequence ID" value="NGO64314.1"/>
    <property type="molecule type" value="Genomic_DNA"/>
</dbReference>
<dbReference type="Proteomes" id="UP000477849">
    <property type="component" value="Unassembled WGS sequence"/>
</dbReference>
<feature type="transmembrane region" description="Helical" evidence="3">
    <location>
        <begin position="61"/>
        <end position="81"/>
    </location>
</feature>
<dbReference type="GO" id="GO:0005886">
    <property type="term" value="C:plasma membrane"/>
    <property type="evidence" value="ECO:0007669"/>
    <property type="project" value="TreeGrafter"/>
</dbReference>
<dbReference type="CDD" id="cd01949">
    <property type="entry name" value="GGDEF"/>
    <property type="match status" value="1"/>
</dbReference>
<dbReference type="NCBIfam" id="TIGR00254">
    <property type="entry name" value="GGDEF"/>
    <property type="match status" value="1"/>
</dbReference>
<dbReference type="GO" id="GO:0043709">
    <property type="term" value="P:cell adhesion involved in single-species biofilm formation"/>
    <property type="evidence" value="ECO:0007669"/>
    <property type="project" value="TreeGrafter"/>
</dbReference>
<dbReference type="GO" id="GO:1902201">
    <property type="term" value="P:negative regulation of bacterial-type flagellum-dependent cell motility"/>
    <property type="evidence" value="ECO:0007669"/>
    <property type="project" value="TreeGrafter"/>
</dbReference>
<feature type="domain" description="GGDEF" evidence="4">
    <location>
        <begin position="286"/>
        <end position="417"/>
    </location>
</feature>
<dbReference type="InterPro" id="IPR048533">
    <property type="entry name" value="VUPS"/>
</dbReference>
<organism evidence="5 6">
    <name type="scientific">Rhizobium daejeonense</name>
    <dbReference type="NCBI Taxonomy" id="240521"/>
    <lineage>
        <taxon>Bacteria</taxon>
        <taxon>Pseudomonadati</taxon>
        <taxon>Pseudomonadota</taxon>
        <taxon>Alphaproteobacteria</taxon>
        <taxon>Hyphomicrobiales</taxon>
        <taxon>Rhizobiaceae</taxon>
        <taxon>Rhizobium/Agrobacterium group</taxon>
        <taxon>Rhizobium</taxon>
    </lineage>
</organism>
<keyword evidence="6" id="KW-1185">Reference proteome</keyword>
<dbReference type="EC" id="2.7.7.65" evidence="1"/>
<comment type="catalytic activity">
    <reaction evidence="2">
        <text>2 GTP = 3',3'-c-di-GMP + 2 diphosphate</text>
        <dbReference type="Rhea" id="RHEA:24898"/>
        <dbReference type="ChEBI" id="CHEBI:33019"/>
        <dbReference type="ChEBI" id="CHEBI:37565"/>
        <dbReference type="ChEBI" id="CHEBI:58805"/>
        <dbReference type="EC" id="2.7.7.65"/>
    </reaction>
</comment>
<accession>A0A6M1RRL2</accession>
<evidence type="ECO:0000256" key="3">
    <source>
        <dbReference type="SAM" id="Phobius"/>
    </source>
</evidence>
<dbReference type="InterPro" id="IPR029787">
    <property type="entry name" value="Nucleotide_cyclase"/>
</dbReference>
<evidence type="ECO:0000313" key="5">
    <source>
        <dbReference type="EMBL" id="NGO64314.1"/>
    </source>
</evidence>
<dbReference type="Pfam" id="PF20973">
    <property type="entry name" value="VUPS"/>
    <property type="match status" value="1"/>
</dbReference>
<dbReference type="RefSeq" id="WP_163905059.1">
    <property type="nucleotide sequence ID" value="NZ_CP048427.1"/>
</dbReference>
<dbReference type="InterPro" id="IPR043128">
    <property type="entry name" value="Rev_trsase/Diguanyl_cyclase"/>
</dbReference>
<feature type="transmembrane region" description="Helical" evidence="3">
    <location>
        <begin position="93"/>
        <end position="112"/>
    </location>
</feature>
<sequence length="420" mass="47339">MQTWNLALFVSEAVLYFVLMTTLLHFRHRIGLGVFLTALGVMHFVETYLAAVFYIELPFGVVSPGSSVFFAGKLMLILMLYIKEDASTVRQPIYGLFLGNLVTVAMAQLLLLHQTVEPTAAQAADMTFLREMGLLMIWGTTLLYVDSLGIILLYERLGRMMPRLPVARFWLSGALVLTFDQIGFFALLNYLFDTPPEVFWGGWRAKMVSLILYSAMFAIYHRLLRGGGVLHSRRPIRDVFSDLTFRERYEDLLSRTGRDVLTGVFDRSRMEIEAPRLLRESLKEEEPASLMIIDVDYFKSINDRFGHLRGDALLKEIAGCLQSTVRPQDHLFRFGGEEFVVMCPRTAYAEALLLGEKLCRTIRNQVNNPTGEAVTISLGIAAAPEDGGSFNSLLSLADERLYQAKNDGRNRIVGRPIAEA</sequence>
<dbReference type="PROSITE" id="PS50887">
    <property type="entry name" value="GGDEF"/>
    <property type="match status" value="1"/>
</dbReference>
<feature type="transmembrane region" description="Helical" evidence="3">
    <location>
        <begin position="132"/>
        <end position="154"/>
    </location>
</feature>
<dbReference type="SUPFAM" id="SSF55073">
    <property type="entry name" value="Nucleotide cyclase"/>
    <property type="match status" value="1"/>
</dbReference>
<dbReference type="GO" id="GO:0052621">
    <property type="term" value="F:diguanylate cyclase activity"/>
    <property type="evidence" value="ECO:0007669"/>
    <property type="project" value="UniProtKB-EC"/>
</dbReference>
<dbReference type="Pfam" id="PF00990">
    <property type="entry name" value="GGDEF"/>
    <property type="match status" value="1"/>
</dbReference>
<evidence type="ECO:0000256" key="2">
    <source>
        <dbReference type="ARBA" id="ARBA00034247"/>
    </source>
</evidence>
<feature type="transmembrane region" description="Helical" evidence="3">
    <location>
        <begin position="6"/>
        <end position="26"/>
    </location>
</feature>
<evidence type="ECO:0000259" key="4">
    <source>
        <dbReference type="PROSITE" id="PS50887"/>
    </source>
</evidence>
<feature type="transmembrane region" description="Helical" evidence="3">
    <location>
        <begin position="203"/>
        <end position="224"/>
    </location>
</feature>
<evidence type="ECO:0000313" key="6">
    <source>
        <dbReference type="Proteomes" id="UP000477849"/>
    </source>
</evidence>
<protein>
    <recommendedName>
        <fullName evidence="1">diguanylate cyclase</fullName>
        <ecNumber evidence="1">2.7.7.65</ecNumber>
    </recommendedName>
</protein>
<dbReference type="Gene3D" id="3.30.70.270">
    <property type="match status" value="1"/>
</dbReference>
<gene>
    <name evidence="5" type="ORF">G6N76_11590</name>
</gene>
<feature type="transmembrane region" description="Helical" evidence="3">
    <location>
        <begin position="166"/>
        <end position="191"/>
    </location>
</feature>
<dbReference type="InterPro" id="IPR050469">
    <property type="entry name" value="Diguanylate_Cyclase"/>
</dbReference>
<feature type="transmembrane region" description="Helical" evidence="3">
    <location>
        <begin position="33"/>
        <end position="55"/>
    </location>
</feature>
<keyword evidence="3" id="KW-1133">Transmembrane helix</keyword>
<comment type="caution">
    <text evidence="5">The sequence shown here is derived from an EMBL/GenBank/DDBJ whole genome shotgun (WGS) entry which is preliminary data.</text>
</comment>
<dbReference type="PANTHER" id="PTHR45138">
    <property type="entry name" value="REGULATORY COMPONENTS OF SENSORY TRANSDUCTION SYSTEM"/>
    <property type="match status" value="1"/>
</dbReference>
<evidence type="ECO:0000256" key="1">
    <source>
        <dbReference type="ARBA" id="ARBA00012528"/>
    </source>
</evidence>
<dbReference type="InterPro" id="IPR000160">
    <property type="entry name" value="GGDEF_dom"/>
</dbReference>
<keyword evidence="3" id="KW-0812">Transmembrane</keyword>